<dbReference type="PANTHER" id="PTHR33446">
    <property type="entry name" value="PROTEIN TONB-RELATED"/>
    <property type="match status" value="1"/>
</dbReference>
<evidence type="ECO:0000256" key="3">
    <source>
        <dbReference type="ARBA" id="ARBA00022989"/>
    </source>
</evidence>
<dbReference type="PANTHER" id="PTHR33446:SF11">
    <property type="entry name" value="TONB3"/>
    <property type="match status" value="1"/>
</dbReference>
<evidence type="ECO:0000313" key="7">
    <source>
        <dbReference type="EMBL" id="SFZ70384.1"/>
    </source>
</evidence>
<evidence type="ECO:0000256" key="1">
    <source>
        <dbReference type="ARBA" id="ARBA00004167"/>
    </source>
</evidence>
<name>A0A1K2H423_9NEIS</name>
<dbReference type="RefSeq" id="WP_084658026.1">
    <property type="nucleotide sequence ID" value="NZ_FPKR01000001.1"/>
</dbReference>
<evidence type="ECO:0000256" key="6">
    <source>
        <dbReference type="SAM" id="Phobius"/>
    </source>
</evidence>
<dbReference type="Gene3D" id="3.30.1150.10">
    <property type="match status" value="1"/>
</dbReference>
<keyword evidence="8" id="KW-1185">Reference proteome</keyword>
<dbReference type="Proteomes" id="UP000186513">
    <property type="component" value="Unassembled WGS sequence"/>
</dbReference>
<keyword evidence="2 6" id="KW-0812">Transmembrane</keyword>
<feature type="region of interest" description="Disordered" evidence="5">
    <location>
        <begin position="55"/>
        <end position="118"/>
    </location>
</feature>
<evidence type="ECO:0000256" key="2">
    <source>
        <dbReference type="ARBA" id="ARBA00022692"/>
    </source>
</evidence>
<evidence type="ECO:0000256" key="4">
    <source>
        <dbReference type="ARBA" id="ARBA00023136"/>
    </source>
</evidence>
<keyword evidence="4 6" id="KW-0472">Membrane</keyword>
<dbReference type="OrthoDB" id="5298892at2"/>
<keyword evidence="3 6" id="KW-1133">Transmembrane helix</keyword>
<accession>A0A1K2H423</accession>
<feature type="transmembrane region" description="Helical" evidence="6">
    <location>
        <begin position="12"/>
        <end position="33"/>
    </location>
</feature>
<dbReference type="GO" id="GO:0031992">
    <property type="term" value="F:energy transducer activity"/>
    <property type="evidence" value="ECO:0007669"/>
    <property type="project" value="TreeGrafter"/>
</dbReference>
<reference evidence="7 8" key="1">
    <citation type="submission" date="2016-11" db="EMBL/GenBank/DDBJ databases">
        <authorList>
            <person name="Jaros S."/>
            <person name="Januszkiewicz K."/>
            <person name="Wedrychowicz H."/>
        </authorList>
    </citation>
    <scope>NUCLEOTIDE SEQUENCE [LARGE SCALE GENOMIC DNA]</scope>
    <source>
        <strain evidence="7 8">DSM 18899</strain>
    </source>
</reference>
<comment type="subcellular location">
    <subcellularLocation>
        <location evidence="1">Membrane</location>
        <topology evidence="1">Single-pass membrane protein</topology>
    </subcellularLocation>
</comment>
<dbReference type="InterPro" id="IPR006260">
    <property type="entry name" value="TonB/TolA_C"/>
</dbReference>
<dbReference type="InterPro" id="IPR051045">
    <property type="entry name" value="TonB-dependent_transducer"/>
</dbReference>
<sequence>MSMPSRREEHRALSFVLAVAMHGLIAAMLYIGMQWQTRPAAPVEVELWAGQLEASLPSEPSSKPIKPVVVPPKAEPEPEPMPTPPSKPDIVEEKPKTKPQAEKPKPAPKPEPAKKPEVAPGKLLAQIEAGQARQESKTAGKLNSKPLDASVALNALEKRQQAAEASAAAEEFKAYLALVRNKIRRNMTYPDDGASNPEAEFEVRLLPDMSVLEAKLLRSSGNAAFDEAARRAILRAGEYPPLPSGVEFRTLRQHKLKFRLNE</sequence>
<protein>
    <submittedName>
        <fullName evidence="7">Colicin import membrane protein</fullName>
    </submittedName>
</protein>
<dbReference type="EMBL" id="FPKR01000001">
    <property type="protein sequence ID" value="SFZ70384.1"/>
    <property type="molecule type" value="Genomic_DNA"/>
</dbReference>
<dbReference type="STRING" id="1121279.SAMN02745887_00190"/>
<proteinExistence type="predicted"/>
<feature type="compositionally biased region" description="Low complexity" evidence="5">
    <location>
        <begin position="57"/>
        <end position="72"/>
    </location>
</feature>
<dbReference type="AlphaFoldDB" id="A0A1K2H423"/>
<dbReference type="SUPFAM" id="SSF74653">
    <property type="entry name" value="TolA/TonB C-terminal domain"/>
    <property type="match status" value="1"/>
</dbReference>
<feature type="compositionally biased region" description="Basic and acidic residues" evidence="5">
    <location>
        <begin position="89"/>
        <end position="105"/>
    </location>
</feature>
<gene>
    <name evidence="7" type="ORF">SAMN02745887_00190</name>
</gene>
<evidence type="ECO:0000313" key="8">
    <source>
        <dbReference type="Proteomes" id="UP000186513"/>
    </source>
</evidence>
<dbReference type="NCBIfam" id="TIGR01352">
    <property type="entry name" value="tonB_Cterm"/>
    <property type="match status" value="1"/>
</dbReference>
<dbReference type="Pfam" id="PF13103">
    <property type="entry name" value="TonB_2"/>
    <property type="match status" value="1"/>
</dbReference>
<evidence type="ECO:0000256" key="5">
    <source>
        <dbReference type="SAM" id="MobiDB-lite"/>
    </source>
</evidence>
<organism evidence="7 8">
    <name type="scientific">Chitinimonas taiwanensis DSM 18899</name>
    <dbReference type="NCBI Taxonomy" id="1121279"/>
    <lineage>
        <taxon>Bacteria</taxon>
        <taxon>Pseudomonadati</taxon>
        <taxon>Pseudomonadota</taxon>
        <taxon>Betaproteobacteria</taxon>
        <taxon>Neisseriales</taxon>
        <taxon>Chitinibacteraceae</taxon>
        <taxon>Chitinimonas</taxon>
    </lineage>
</organism>
<dbReference type="GO" id="GO:0098797">
    <property type="term" value="C:plasma membrane protein complex"/>
    <property type="evidence" value="ECO:0007669"/>
    <property type="project" value="TreeGrafter"/>
</dbReference>